<dbReference type="Proteomes" id="UP000002866">
    <property type="component" value="Chromosome 1"/>
</dbReference>
<feature type="region of interest" description="Disordered" evidence="5">
    <location>
        <begin position="881"/>
        <end position="1073"/>
    </location>
</feature>
<feature type="compositionally biased region" description="Polar residues" evidence="5">
    <location>
        <begin position="881"/>
        <end position="906"/>
    </location>
</feature>
<dbReference type="SUPFAM" id="SSF48350">
    <property type="entry name" value="GTPase activation domain, GAP"/>
    <property type="match status" value="1"/>
</dbReference>
<dbReference type="OrthoDB" id="19923at2759"/>
<evidence type="ECO:0000256" key="3">
    <source>
        <dbReference type="ARBA" id="ARBA00022833"/>
    </source>
</evidence>
<evidence type="ECO:0000256" key="1">
    <source>
        <dbReference type="ARBA" id="ARBA00022468"/>
    </source>
</evidence>
<proteinExistence type="predicted"/>
<dbReference type="Gene3D" id="2.10.110.10">
    <property type="entry name" value="Cysteine Rich Protein"/>
    <property type="match status" value="2"/>
</dbReference>
<evidence type="ECO:0000256" key="4">
    <source>
        <dbReference type="PROSITE-ProRule" id="PRU00125"/>
    </source>
</evidence>
<feature type="region of interest" description="Disordered" evidence="5">
    <location>
        <begin position="586"/>
        <end position="622"/>
    </location>
</feature>
<feature type="compositionally biased region" description="Polar residues" evidence="5">
    <location>
        <begin position="1375"/>
        <end position="1415"/>
    </location>
</feature>
<dbReference type="EMBL" id="HE806316">
    <property type="protein sequence ID" value="CCH58436.1"/>
    <property type="molecule type" value="Genomic_DNA"/>
</dbReference>
<feature type="compositionally biased region" description="Low complexity" evidence="5">
    <location>
        <begin position="493"/>
        <end position="503"/>
    </location>
</feature>
<dbReference type="Pfam" id="PF00412">
    <property type="entry name" value="LIM"/>
    <property type="match status" value="2"/>
</dbReference>
<reference evidence="8 9" key="1">
    <citation type="journal article" date="2011" name="Proc. Natl. Acad. Sci. U.S.A.">
        <title>Evolutionary erosion of yeast sex chromosomes by mating-type switching accidents.</title>
        <authorList>
            <person name="Gordon J.L."/>
            <person name="Armisen D."/>
            <person name="Proux-Wera E."/>
            <person name="Oheigeartaigh S.S."/>
            <person name="Byrne K.P."/>
            <person name="Wolfe K.H."/>
        </authorList>
    </citation>
    <scope>NUCLEOTIDE SEQUENCE [LARGE SCALE GENOMIC DNA]</scope>
    <source>
        <strain evidence="9">ATCC 34711 / CBS 6284 / DSM 70876 / NBRC 10599 / NRRL Y-10934 / UCD 77-7</strain>
    </source>
</reference>
<dbReference type="InterPro" id="IPR051025">
    <property type="entry name" value="RhoGAP"/>
</dbReference>
<dbReference type="GeneID" id="14493103"/>
<dbReference type="HOGENOM" id="CLU_241216_0_0_1"/>
<dbReference type="CDD" id="cd09395">
    <property type="entry name" value="LIM2_Rga"/>
    <property type="match status" value="1"/>
</dbReference>
<dbReference type="KEGG" id="tbl:TBLA_0A06440"/>
<feature type="compositionally biased region" description="Polar residues" evidence="5">
    <location>
        <begin position="440"/>
        <end position="473"/>
    </location>
</feature>
<dbReference type="STRING" id="1071380.I2GWD4"/>
<dbReference type="CDD" id="cd00159">
    <property type="entry name" value="RhoGAP"/>
    <property type="match status" value="1"/>
</dbReference>
<dbReference type="PROSITE" id="PS00478">
    <property type="entry name" value="LIM_DOMAIN_1"/>
    <property type="match status" value="1"/>
</dbReference>
<feature type="region of interest" description="Disordered" evidence="5">
    <location>
        <begin position="521"/>
        <end position="551"/>
    </location>
</feature>
<dbReference type="PANTHER" id="PTHR15228">
    <property type="entry name" value="SPERMATHECAL PHYSIOLOGY VARIANT"/>
    <property type="match status" value="1"/>
</dbReference>
<feature type="compositionally biased region" description="Polar residues" evidence="5">
    <location>
        <begin position="1325"/>
        <end position="1346"/>
    </location>
</feature>
<protein>
    <recommendedName>
        <fullName evidence="10">RhoGAP-domain-containing protein</fullName>
    </recommendedName>
</protein>
<feature type="region of interest" description="Disordered" evidence="5">
    <location>
        <begin position="421"/>
        <end position="503"/>
    </location>
</feature>
<feature type="region of interest" description="Disordered" evidence="5">
    <location>
        <begin position="1303"/>
        <end position="1362"/>
    </location>
</feature>
<feature type="compositionally biased region" description="Low complexity" evidence="5">
    <location>
        <begin position="421"/>
        <end position="436"/>
    </location>
</feature>
<keyword evidence="1" id="KW-0343">GTPase activation</keyword>
<feature type="region of interest" description="Disordered" evidence="5">
    <location>
        <begin position="1374"/>
        <end position="1415"/>
    </location>
</feature>
<feature type="compositionally biased region" description="Low complexity" evidence="5">
    <location>
        <begin position="969"/>
        <end position="985"/>
    </location>
</feature>
<dbReference type="InterPro" id="IPR008936">
    <property type="entry name" value="Rho_GTPase_activation_prot"/>
</dbReference>
<feature type="compositionally biased region" description="Low complexity" evidence="5">
    <location>
        <begin position="521"/>
        <end position="532"/>
    </location>
</feature>
<gene>
    <name evidence="8" type="primary">TBLA0A06440</name>
    <name evidence="8" type="ORF">TBLA_0A06440</name>
</gene>
<dbReference type="SMART" id="SM00132">
    <property type="entry name" value="LIM"/>
    <property type="match status" value="2"/>
</dbReference>
<dbReference type="SMART" id="SM00324">
    <property type="entry name" value="RhoGAP"/>
    <property type="match status" value="1"/>
</dbReference>
<dbReference type="PROSITE" id="PS50023">
    <property type="entry name" value="LIM_DOMAIN_2"/>
    <property type="match status" value="1"/>
</dbReference>
<feature type="compositionally biased region" description="Basic and acidic residues" evidence="5">
    <location>
        <begin position="945"/>
        <end position="955"/>
    </location>
</feature>
<feature type="compositionally biased region" description="Polar residues" evidence="5">
    <location>
        <begin position="535"/>
        <end position="551"/>
    </location>
</feature>
<feature type="compositionally biased region" description="Basic and acidic residues" evidence="5">
    <location>
        <begin position="986"/>
        <end position="1002"/>
    </location>
</feature>
<keyword evidence="3 4" id="KW-0862">Zinc</keyword>
<dbReference type="GO" id="GO:0005096">
    <property type="term" value="F:GTPase activator activity"/>
    <property type="evidence" value="ECO:0007669"/>
    <property type="project" value="UniProtKB-KW"/>
</dbReference>
<accession>I2GWD4</accession>
<evidence type="ECO:0000256" key="2">
    <source>
        <dbReference type="ARBA" id="ARBA00022723"/>
    </source>
</evidence>
<evidence type="ECO:0000313" key="8">
    <source>
        <dbReference type="EMBL" id="CCH58436.1"/>
    </source>
</evidence>
<dbReference type="eggNOG" id="KOG1704">
    <property type="taxonomic scope" value="Eukaryota"/>
</dbReference>
<feature type="region of interest" description="Disordered" evidence="5">
    <location>
        <begin position="831"/>
        <end position="853"/>
    </location>
</feature>
<dbReference type="Gene3D" id="1.10.555.10">
    <property type="entry name" value="Rho GTPase activation protein"/>
    <property type="match status" value="1"/>
</dbReference>
<evidence type="ECO:0000256" key="5">
    <source>
        <dbReference type="SAM" id="MobiDB-lite"/>
    </source>
</evidence>
<feature type="compositionally biased region" description="Polar residues" evidence="5">
    <location>
        <begin position="1033"/>
        <end position="1045"/>
    </location>
</feature>
<feature type="region of interest" description="Disordered" evidence="5">
    <location>
        <begin position="181"/>
        <end position="236"/>
    </location>
</feature>
<feature type="domain" description="LIM zinc-binding" evidence="6">
    <location>
        <begin position="87"/>
        <end position="148"/>
    </location>
</feature>
<sequence>MSDQKIITEVDSVANEKPTNITVNVTPTKQTCIRCSTDILTGHAFELGTSRWHTGCFACYRCTKQLNCDSNFLVLDSGALLCFECSDSCKSCSKKIDGTAIILSSSNEAYCRECFTCYKCKGPITDLKYAKTKHGLFCLKCHEKLVLKRKQYDQKKRELASSKPFNTDDNHSIIPQEIIMSDHNNSNNNNNNPQTLNPSFQPLCSSSTTPTHVPQRSQRRPLSPYRRSSISSNPDIKIEKLSKISKIEELNHNPNSQNVNLPKTEMIITPNVSNLSSDIELPTVSATTSVDTTTNNTTKTTTTANDGTKYSIIPSVKALSTTNESNSKSGSPLGLTTSISSISSLSPSPYYSEAQIGNAFYSSGINTSKNNPISSTTPVPCPINASTSISSLSNNTINNKINNNPENSKINDLYGISINRSNSISTNNNTSVSSGRNIRRTNTNPFFNDPTSQFNLRNKSIERYSTTSSNITRDSLKDDQEDSNSSIGDIQLSHSNSNSNSNSNNLIARKQMIFSLHNLTSSTSKESSASKESSIDPNNNIETATTDSRGSKTLINQAHNTQEHPITRSKTNSTTASIVAQYINSNDPFKSDSTEDVSIDNESVNDNISTTNNNNDNDTKKKMPRTRTDIIEALHQHDDNNHLSVDQRNISKSSESIASRNNNDLRSTASKNSIDDILNTTLQDDEFKSDESDVDLTNFTSANNSATIGTSISNINTNNTGLSVNYSMEKNNNNLSHTNSKSLLNKTPLKNSESPIMTIANSPPSISNTFQQPPVLSHTNSNGAPVNSPMGFNRTEPIFANEHSAPALFPTAPLTNEHYQSHTHNQKHYLNHHTHSHDNNTIPPKTPQKVKNNESSIKTALVGSASSNNKSIAALSFNQTPPVFASNSTNTTPKTQIKSTFSNETSPKLKLKSPRVSTTSTFTNNNSNSSKDHSKSSKHGSSSASHDHKSSEMRLSRSFSSKAKNYLLNRSSGSESSNNNATSNSDKLRDSKRLNDSKDSNDNKSNSHGHILRRKSLHSRSNSSNSNNHNNSTESTKVKNLSVQKTKSNPSSTTPTAPTSPRPDNDTYTGWGVASSNDNLENIKANNGSIPRRIVSKGKSDSVINSNMNTIKKKNSDSDNEYSLTHQKSQSSANIISNQNFDGSINDSNSEFAKPGTMSATSLNVSMFRTPPLEADPTFAKFSNSFNNTKPIISESLNEEDEIDADELSKFQSAQDLIIDRTATNNTSASDFNLVTDTEQIRNITSVENNNSIIKEMSSHDSISSVSLKSEVRELQEMKFQLKREIDLLRNERNSLVSEINSLRQERSKSISTPSSRKLDDDSYVINSNSTVSSYNGTATTYSNSSSEHHPNLSPFPNVSRSNTTKPKFWKIFGSKQQSPSHDSRGNPTISSPQKMSSIESRSDHSNGPSISINSTSNYVNKVEISGPIRQNPRDINNKKLNLPDNIPKDLYTTVSPLPPSDSTGQNLYNSSLVTRCKFEKTEIPLIIRTCINYVELNENNLKTEGLYRKSGSQILIEQIERQFASLKDSAISPSLTELLREDIHAVAGVLKRYLRKLYDPIITFEAYDPLIKIVRNNDLINKLPLNSNEDNDIKKTDSVNSLNRFVLTSMTKIINSLPKEHYNVLKFLSQHLSKVASFSEVNLMTLFNLSVVFAPGLLRDHNGEKDITDLKVRNYAIGYILENHRSIFV</sequence>
<keyword evidence="9" id="KW-1185">Reference proteome</keyword>
<evidence type="ECO:0000259" key="6">
    <source>
        <dbReference type="PROSITE" id="PS50023"/>
    </source>
</evidence>
<evidence type="ECO:0000313" key="9">
    <source>
        <dbReference type="Proteomes" id="UP000002866"/>
    </source>
</evidence>
<dbReference type="InParanoid" id="I2GWD4"/>
<dbReference type="OMA" id="NSESPIM"/>
<dbReference type="InterPro" id="IPR001781">
    <property type="entry name" value="Znf_LIM"/>
</dbReference>
<dbReference type="eggNOG" id="KOG1453">
    <property type="taxonomic scope" value="Eukaryota"/>
</dbReference>
<dbReference type="GO" id="GO:0046872">
    <property type="term" value="F:metal ion binding"/>
    <property type="evidence" value="ECO:0007669"/>
    <property type="project" value="UniProtKB-KW"/>
</dbReference>
<keyword evidence="2 4" id="KW-0479">Metal-binding</keyword>
<dbReference type="FunCoup" id="I2GWD4">
    <property type="interactions" value="196"/>
</dbReference>
<dbReference type="RefSeq" id="XP_004177955.1">
    <property type="nucleotide sequence ID" value="XM_004177907.1"/>
</dbReference>
<feature type="compositionally biased region" description="Low complexity" evidence="5">
    <location>
        <begin position="917"/>
        <end position="929"/>
    </location>
</feature>
<feature type="region of interest" description="Disordered" evidence="5">
    <location>
        <begin position="648"/>
        <end position="668"/>
    </location>
</feature>
<dbReference type="InterPro" id="IPR000198">
    <property type="entry name" value="RhoGAP_dom"/>
</dbReference>
<feature type="compositionally biased region" description="Low complexity" evidence="5">
    <location>
        <begin position="605"/>
        <end position="616"/>
    </location>
</feature>
<dbReference type="PROSITE" id="PS50238">
    <property type="entry name" value="RHOGAP"/>
    <property type="match status" value="1"/>
</dbReference>
<dbReference type="CDD" id="cd09394">
    <property type="entry name" value="LIM1_Rga"/>
    <property type="match status" value="1"/>
</dbReference>
<keyword evidence="4" id="KW-0440">LIM domain</keyword>
<feature type="compositionally biased region" description="Low complexity" evidence="5">
    <location>
        <begin position="1046"/>
        <end position="1059"/>
    </location>
</feature>
<organism evidence="8 9">
    <name type="scientific">Henningerozyma blattae (strain ATCC 34711 / CBS 6284 / DSM 70876 / NBRC 10599 / NRRL Y-10934 / UCD 77-7)</name>
    <name type="common">Yeast</name>
    <name type="synonym">Tetrapisispora blattae</name>
    <dbReference type="NCBI Taxonomy" id="1071380"/>
    <lineage>
        <taxon>Eukaryota</taxon>
        <taxon>Fungi</taxon>
        <taxon>Dikarya</taxon>
        <taxon>Ascomycota</taxon>
        <taxon>Saccharomycotina</taxon>
        <taxon>Saccharomycetes</taxon>
        <taxon>Saccharomycetales</taxon>
        <taxon>Saccharomycetaceae</taxon>
        <taxon>Henningerozyma</taxon>
    </lineage>
</organism>
<feature type="compositionally biased region" description="Polar residues" evidence="5">
    <location>
        <begin position="193"/>
        <end position="216"/>
    </location>
</feature>
<dbReference type="Pfam" id="PF00620">
    <property type="entry name" value="RhoGAP"/>
    <property type="match status" value="1"/>
</dbReference>
<feature type="domain" description="Rho-GAP" evidence="7">
    <location>
        <begin position="1471"/>
        <end position="1689"/>
    </location>
</feature>
<name>I2GWD4_HENB6</name>
<feature type="compositionally biased region" description="Polar residues" evidence="5">
    <location>
        <begin position="839"/>
        <end position="853"/>
    </location>
</feature>
<evidence type="ECO:0008006" key="10">
    <source>
        <dbReference type="Google" id="ProtNLM"/>
    </source>
</evidence>
<dbReference type="PANTHER" id="PTHR15228:SF25">
    <property type="entry name" value="F-BAR DOMAIN-CONTAINING PROTEIN"/>
    <property type="match status" value="1"/>
</dbReference>
<dbReference type="GO" id="GO:0007165">
    <property type="term" value="P:signal transduction"/>
    <property type="evidence" value="ECO:0007669"/>
    <property type="project" value="InterPro"/>
</dbReference>
<feature type="compositionally biased region" description="Low complexity" evidence="5">
    <location>
        <begin position="1019"/>
        <end position="1032"/>
    </location>
</feature>
<evidence type="ECO:0000259" key="7">
    <source>
        <dbReference type="PROSITE" id="PS50238"/>
    </source>
</evidence>